<keyword evidence="1" id="KW-1133">Transmembrane helix</keyword>
<feature type="transmembrane region" description="Helical" evidence="1">
    <location>
        <begin position="112"/>
        <end position="133"/>
    </location>
</feature>
<protein>
    <submittedName>
        <fullName evidence="2">Uncharacterized protein</fullName>
    </submittedName>
</protein>
<feature type="transmembrane region" description="Helical" evidence="1">
    <location>
        <begin position="59"/>
        <end position="78"/>
    </location>
</feature>
<feature type="transmembrane region" description="Helical" evidence="1">
    <location>
        <begin position="145"/>
        <end position="164"/>
    </location>
</feature>
<evidence type="ECO:0000313" key="3">
    <source>
        <dbReference type="Proteomes" id="UP000319619"/>
    </source>
</evidence>
<name>A0A532UUB8_UNCL8</name>
<gene>
    <name evidence="2" type="ORF">CEE37_12330</name>
</gene>
<accession>A0A532UUB8</accession>
<feature type="transmembrane region" description="Helical" evidence="1">
    <location>
        <begin position="205"/>
        <end position="224"/>
    </location>
</feature>
<feature type="transmembrane region" description="Helical" evidence="1">
    <location>
        <begin position="84"/>
        <end position="105"/>
    </location>
</feature>
<sequence length="232" mass="27073">MKFILTIISLHGVITLSGLTAFFWYIFIFKAESRSPLRLLIFPFAHFSQAFYTYNNPEVFPIMLGYVTFSCSLIQLFFPSSQLIYLFVWGTILAYEIFGVTTYVIRVSKIQFLIICIALTTILIGYGIIRTMQIENYQLMTRFDFIISIYLFIASVYILTRIIIKDSFTEDIEAFFVFFGLIIYSFLHLLAASILALGIVENFDYAFYATLITMLFWILVIPWIRYLKSKLS</sequence>
<keyword evidence="1" id="KW-0472">Membrane</keyword>
<dbReference type="Proteomes" id="UP000319619">
    <property type="component" value="Unassembled WGS sequence"/>
</dbReference>
<keyword evidence="1" id="KW-0812">Transmembrane</keyword>
<reference evidence="2 3" key="1">
    <citation type="submission" date="2017-06" db="EMBL/GenBank/DDBJ databases">
        <title>Novel microbial phyla capable of carbon fixation and sulfur reduction in deep-sea sediments.</title>
        <authorList>
            <person name="Huang J."/>
            <person name="Baker B."/>
            <person name="Wang Y."/>
        </authorList>
    </citation>
    <scope>NUCLEOTIDE SEQUENCE [LARGE SCALE GENOMIC DNA]</scope>
    <source>
        <strain evidence="2">B3_LCP</strain>
    </source>
</reference>
<feature type="transmembrane region" description="Helical" evidence="1">
    <location>
        <begin position="176"/>
        <end position="199"/>
    </location>
</feature>
<proteinExistence type="predicted"/>
<feature type="transmembrane region" description="Helical" evidence="1">
    <location>
        <begin position="7"/>
        <end position="29"/>
    </location>
</feature>
<dbReference type="AlphaFoldDB" id="A0A532UUB8"/>
<evidence type="ECO:0000256" key="1">
    <source>
        <dbReference type="SAM" id="Phobius"/>
    </source>
</evidence>
<organism evidence="2 3">
    <name type="scientific">candidate division LCP-89 bacterium B3_LCP</name>
    <dbReference type="NCBI Taxonomy" id="2012998"/>
    <lineage>
        <taxon>Bacteria</taxon>
        <taxon>Pseudomonadati</taxon>
        <taxon>Bacteria division LCP-89</taxon>
    </lineage>
</organism>
<dbReference type="EMBL" id="NJBN01000009">
    <property type="protein sequence ID" value="TKJ38546.1"/>
    <property type="molecule type" value="Genomic_DNA"/>
</dbReference>
<evidence type="ECO:0000313" key="2">
    <source>
        <dbReference type="EMBL" id="TKJ38546.1"/>
    </source>
</evidence>
<comment type="caution">
    <text evidence="2">The sequence shown here is derived from an EMBL/GenBank/DDBJ whole genome shotgun (WGS) entry which is preliminary data.</text>
</comment>